<gene>
    <name evidence="1" type="ORF">ZHD862_LOCUS21865</name>
</gene>
<name>A0A814V3X1_9BILA</name>
<sequence length="32" mass="3749">MFKSRWTIQQHYDAFTSGTISFTIKTNKQLGL</sequence>
<evidence type="ECO:0000313" key="2">
    <source>
        <dbReference type="Proteomes" id="UP000663864"/>
    </source>
</evidence>
<protein>
    <submittedName>
        <fullName evidence="1">Uncharacterized protein</fullName>
    </submittedName>
</protein>
<feature type="non-terminal residue" evidence="1">
    <location>
        <position position="32"/>
    </location>
</feature>
<accession>A0A814V3X1</accession>
<proteinExistence type="predicted"/>
<dbReference type="Proteomes" id="UP000663864">
    <property type="component" value="Unassembled WGS sequence"/>
</dbReference>
<evidence type="ECO:0000313" key="1">
    <source>
        <dbReference type="EMBL" id="CAF1183019.1"/>
    </source>
</evidence>
<reference evidence="1" key="1">
    <citation type="submission" date="2021-02" db="EMBL/GenBank/DDBJ databases">
        <authorList>
            <person name="Nowell W R."/>
        </authorList>
    </citation>
    <scope>NUCLEOTIDE SEQUENCE</scope>
</reference>
<dbReference type="EMBL" id="CAJNOT010001326">
    <property type="protein sequence ID" value="CAF1183019.1"/>
    <property type="molecule type" value="Genomic_DNA"/>
</dbReference>
<dbReference type="AlphaFoldDB" id="A0A814V3X1"/>
<comment type="caution">
    <text evidence="1">The sequence shown here is derived from an EMBL/GenBank/DDBJ whole genome shotgun (WGS) entry which is preliminary data.</text>
</comment>
<organism evidence="1 2">
    <name type="scientific">Rotaria sordida</name>
    <dbReference type="NCBI Taxonomy" id="392033"/>
    <lineage>
        <taxon>Eukaryota</taxon>
        <taxon>Metazoa</taxon>
        <taxon>Spiralia</taxon>
        <taxon>Gnathifera</taxon>
        <taxon>Rotifera</taxon>
        <taxon>Eurotatoria</taxon>
        <taxon>Bdelloidea</taxon>
        <taxon>Philodinida</taxon>
        <taxon>Philodinidae</taxon>
        <taxon>Rotaria</taxon>
    </lineage>
</organism>